<dbReference type="RefSeq" id="XP_004993681.1">
    <property type="nucleotide sequence ID" value="XM_004993624.1"/>
</dbReference>
<dbReference type="FunCoup" id="F2UAI3">
    <property type="interactions" value="1670"/>
</dbReference>
<evidence type="ECO:0000256" key="1">
    <source>
        <dbReference type="ARBA" id="ARBA00004604"/>
    </source>
</evidence>
<feature type="region of interest" description="Disordered" evidence="5">
    <location>
        <begin position="401"/>
        <end position="440"/>
    </location>
</feature>
<evidence type="ECO:0008006" key="10">
    <source>
        <dbReference type="Google" id="ProtNLM"/>
    </source>
</evidence>
<dbReference type="InterPro" id="IPR011501">
    <property type="entry name" value="Noc3_N"/>
</dbReference>
<dbReference type="Pfam" id="PF07540">
    <property type="entry name" value="NOC3p"/>
    <property type="match status" value="1"/>
</dbReference>
<evidence type="ECO:0000313" key="9">
    <source>
        <dbReference type="Proteomes" id="UP000007799"/>
    </source>
</evidence>
<accession>F2UAI3</accession>
<dbReference type="Proteomes" id="UP000007799">
    <property type="component" value="Unassembled WGS sequence"/>
</dbReference>
<gene>
    <name evidence="8" type="ORF">PTSG_05094</name>
</gene>
<feature type="region of interest" description="Disordered" evidence="5">
    <location>
        <begin position="771"/>
        <end position="860"/>
    </location>
</feature>
<dbReference type="GO" id="GO:0006270">
    <property type="term" value="P:DNA replication initiation"/>
    <property type="evidence" value="ECO:0007669"/>
    <property type="project" value="TreeGrafter"/>
</dbReference>
<dbReference type="OrthoDB" id="10263597at2759"/>
<feature type="domain" description="CCAAT-binding factor" evidence="6">
    <location>
        <begin position="534"/>
        <end position="675"/>
    </location>
</feature>
<evidence type="ECO:0000313" key="8">
    <source>
        <dbReference type="EMBL" id="EGD73399.1"/>
    </source>
</evidence>
<evidence type="ECO:0000256" key="4">
    <source>
        <dbReference type="ARBA" id="ARBA00023242"/>
    </source>
</evidence>
<feature type="compositionally biased region" description="Basic residues" evidence="5">
    <location>
        <begin position="846"/>
        <end position="860"/>
    </location>
</feature>
<dbReference type="KEGG" id="sre:PTSG_05094"/>
<feature type="compositionally biased region" description="Basic residues" evidence="5">
    <location>
        <begin position="795"/>
        <end position="815"/>
    </location>
</feature>
<feature type="compositionally biased region" description="Basic and acidic residues" evidence="5">
    <location>
        <begin position="98"/>
        <end position="113"/>
    </location>
</feature>
<feature type="domain" description="Nucleolar complex-associated protein 3 N-terminal" evidence="7">
    <location>
        <begin position="164"/>
        <end position="258"/>
    </location>
</feature>
<dbReference type="InterPro" id="IPR005612">
    <property type="entry name" value="CCAAT-binding_factor"/>
</dbReference>
<evidence type="ECO:0000256" key="2">
    <source>
        <dbReference type="ARBA" id="ARBA00007797"/>
    </source>
</evidence>
<dbReference type="STRING" id="946362.F2UAI3"/>
<evidence type="ECO:0000256" key="3">
    <source>
        <dbReference type="ARBA" id="ARBA00023054"/>
    </source>
</evidence>
<evidence type="ECO:0000256" key="5">
    <source>
        <dbReference type="SAM" id="MobiDB-lite"/>
    </source>
</evidence>
<keyword evidence="4" id="KW-0539">Nucleus</keyword>
<feature type="compositionally biased region" description="Basic and acidic residues" evidence="5">
    <location>
        <begin position="48"/>
        <end position="71"/>
    </location>
</feature>
<keyword evidence="3" id="KW-0175">Coiled coil</keyword>
<feature type="compositionally biased region" description="Basic residues" evidence="5">
    <location>
        <begin position="38"/>
        <end position="47"/>
    </location>
</feature>
<dbReference type="GO" id="GO:0003682">
    <property type="term" value="F:chromatin binding"/>
    <property type="evidence" value="ECO:0007669"/>
    <property type="project" value="TreeGrafter"/>
</dbReference>
<keyword evidence="9" id="KW-1185">Reference proteome</keyword>
<comment type="similarity">
    <text evidence="2">Belongs to the CBF/MAK21 family.</text>
</comment>
<dbReference type="GO" id="GO:0005730">
    <property type="term" value="C:nucleolus"/>
    <property type="evidence" value="ECO:0007669"/>
    <property type="project" value="UniProtKB-SubCell"/>
</dbReference>
<comment type="subcellular location">
    <subcellularLocation>
        <location evidence="1">Nucleus</location>
        <location evidence="1">Nucleolus</location>
    </subcellularLocation>
</comment>
<organism evidence="9">
    <name type="scientific">Salpingoeca rosetta (strain ATCC 50818 / BSB-021)</name>
    <dbReference type="NCBI Taxonomy" id="946362"/>
    <lineage>
        <taxon>Eukaryota</taxon>
        <taxon>Choanoflagellata</taxon>
        <taxon>Craspedida</taxon>
        <taxon>Salpingoecidae</taxon>
        <taxon>Salpingoeca</taxon>
    </lineage>
</organism>
<sequence>MSEDGDLESLIGNSRTLQSFTSAALETEHEDSGDGKPLSRRQRRLRQRERANLEASLKQEELVRAARQQERADEEDAAGPAPLPIKVRNKITLPKATPKSELRSLPSDSKDTKDDDQDERTGPRTKRSKSAAASGGDDEDDAALMEMAAADSAPLPPTALLALRKEEIASACSAVLEAPETHITKLGSIIDLCRSNDAAIKFAVRKLAIASLTAVFRDIIPGYHIRQLTEKEQTQRMTKEVKQVREYEGSLLKMYQAFLQHLHTCIKDLRESRKAYVKKHGPKMPASIAREEKDLKRVASLALLAAQSLCQLLETAPHFNFRNNIITVITPLMTGKLGSHLSRVTTSCAIDVFKADQAYDVSLSLAKAIAQEIKTSAYNVDPQMVGCFRFLKIQERHIKAKKRDAEQDVKQRHEDRYSKKRGKRGKKEAQNKGTRRERKELKAEKELSKELMATEKEANTKKLEHNQTQILKVVFAVYFRVLKHAQQSRTLPTVLEGIAHFAHLIDVAVFFDLLEVLKEVIASGSLSLPARMTAISAAMTLVAEEHSLTAVDPTSFLKELFVHIPATMLHPDLFKHVLACTNLLLVRRKEVSVDRVAGLVKQLLDVCLHLPHHCVVATQALVRDVVRKYPRVAPMLENDTVASGVYNPRAVLPEHSNALATALWEGALFASHYHPIARMFNTNIVHGAPLTGNARLPPEHVKRTYRDYLAEMSPNDKDWPFMPSMQSLYRRPRLVHTKKPKEICPHVQLAVEEVEAFDFDRALKLGSVVPRGEHSSGAAQQVEGTSPAKADHHGTGKGKGKKTRRKRRGGAKNKKAMKDGARAATARRPGTRDVGGSSRSNGVQGQRKKNKATRHQGGRL</sequence>
<dbReference type="AlphaFoldDB" id="F2UAI3"/>
<feature type="region of interest" description="Disordered" evidence="5">
    <location>
        <begin position="1"/>
        <end position="139"/>
    </location>
</feature>
<evidence type="ECO:0000259" key="6">
    <source>
        <dbReference type="Pfam" id="PF03914"/>
    </source>
</evidence>
<protein>
    <recommendedName>
        <fullName evidence="10">Nucleolar complex protein 3 homolog</fullName>
    </recommendedName>
</protein>
<dbReference type="InParanoid" id="F2UAI3"/>
<dbReference type="Pfam" id="PF03914">
    <property type="entry name" value="CBF"/>
    <property type="match status" value="1"/>
</dbReference>
<dbReference type="PANTHER" id="PTHR14428">
    <property type="entry name" value="NUCLEOLAR COMPLEX PROTEIN 3"/>
    <property type="match status" value="1"/>
</dbReference>
<dbReference type="EMBL" id="GL832966">
    <property type="protein sequence ID" value="EGD73399.1"/>
    <property type="molecule type" value="Genomic_DNA"/>
</dbReference>
<dbReference type="InterPro" id="IPR016903">
    <property type="entry name" value="Nucleolar_cplx-assoc_3"/>
</dbReference>
<proteinExistence type="inferred from homology"/>
<feature type="compositionally biased region" description="Basic and acidic residues" evidence="5">
    <location>
        <begin position="401"/>
        <end position="417"/>
    </location>
</feature>
<dbReference type="GeneID" id="16074258"/>
<reference evidence="8" key="1">
    <citation type="submission" date="2009-08" db="EMBL/GenBank/DDBJ databases">
        <title>Annotation of Salpingoeca rosetta.</title>
        <authorList>
            <consortium name="The Broad Institute Genome Sequencing Platform"/>
            <person name="Russ C."/>
            <person name="Cuomo C."/>
            <person name="Burger G."/>
            <person name="Gray M.W."/>
            <person name="Holland P.W.H."/>
            <person name="King N."/>
            <person name="Lang F.B.F."/>
            <person name="Roger A.J."/>
            <person name="Ruiz-Trillo I."/>
            <person name="Young S.K."/>
            <person name="Zeng Q."/>
            <person name="Gargeya S."/>
            <person name="Alvarado L."/>
            <person name="Berlin A."/>
            <person name="Chapman S.B."/>
            <person name="Chen Z."/>
            <person name="Freedman E."/>
            <person name="Gellesch M."/>
            <person name="Goldberg J."/>
            <person name="Griggs A."/>
            <person name="Gujja S."/>
            <person name="Heilman E."/>
            <person name="Heiman D."/>
            <person name="Howarth C."/>
            <person name="Mehta T."/>
            <person name="Neiman D."/>
            <person name="Pearson M."/>
            <person name="Roberts A."/>
            <person name="Saif S."/>
            <person name="Shea T."/>
            <person name="Shenoy N."/>
            <person name="Sisk P."/>
            <person name="Stolte C."/>
            <person name="Sykes S."/>
            <person name="White J."/>
            <person name="Yandava C."/>
            <person name="Haas B."/>
            <person name="Nusbaum C."/>
            <person name="Birren B."/>
        </authorList>
    </citation>
    <scope>NUCLEOTIDE SEQUENCE [LARGE SCALE GENOMIC DNA]</scope>
    <source>
        <strain evidence="8">ATCC 50818</strain>
    </source>
</reference>
<feature type="compositionally biased region" description="Polar residues" evidence="5">
    <location>
        <begin position="11"/>
        <end position="24"/>
    </location>
</feature>
<name>F2UAI3_SALR5</name>
<dbReference type="PANTHER" id="PTHR14428:SF5">
    <property type="entry name" value="NUCLEOLAR COMPLEX PROTEIN 3 HOMOLOG"/>
    <property type="match status" value="1"/>
</dbReference>
<evidence type="ECO:0000259" key="7">
    <source>
        <dbReference type="Pfam" id="PF07540"/>
    </source>
</evidence>
<dbReference type="OMA" id="HCIIAAF"/>
<dbReference type="eggNOG" id="KOG2153">
    <property type="taxonomic scope" value="Eukaryota"/>
</dbReference>